<dbReference type="SUPFAM" id="SSF51735">
    <property type="entry name" value="NAD(P)-binding Rossmann-fold domains"/>
    <property type="match status" value="1"/>
</dbReference>
<accession>A0A4U1B4I8</accession>
<organism evidence="4 5">
    <name type="scientific">Thalassotalea mangrovi</name>
    <dbReference type="NCBI Taxonomy" id="2572245"/>
    <lineage>
        <taxon>Bacteria</taxon>
        <taxon>Pseudomonadati</taxon>
        <taxon>Pseudomonadota</taxon>
        <taxon>Gammaproteobacteria</taxon>
        <taxon>Alteromonadales</taxon>
        <taxon>Colwelliaceae</taxon>
        <taxon>Thalassotalea</taxon>
    </lineage>
</organism>
<keyword evidence="4" id="KW-0670">Pyruvate</keyword>
<dbReference type="EMBL" id="SWDB01000022">
    <property type="protein sequence ID" value="TKB45154.1"/>
    <property type="molecule type" value="Genomic_DNA"/>
</dbReference>
<evidence type="ECO:0000256" key="1">
    <source>
        <dbReference type="ARBA" id="ARBA00023002"/>
    </source>
</evidence>
<dbReference type="PANTHER" id="PTHR43333:SF1">
    <property type="entry name" value="D-ISOMER SPECIFIC 2-HYDROXYACID DEHYDROGENASE NAD-BINDING DOMAIN-CONTAINING PROTEIN"/>
    <property type="match status" value="1"/>
</dbReference>
<protein>
    <submittedName>
        <fullName evidence="4">Glyoxylate/hydroxypyruvate reductase A</fullName>
    </submittedName>
</protein>
<dbReference type="InterPro" id="IPR036291">
    <property type="entry name" value="NAD(P)-bd_dom_sf"/>
</dbReference>
<dbReference type="Gene3D" id="3.40.50.720">
    <property type="entry name" value="NAD(P)-binding Rossmann-like Domain"/>
    <property type="match status" value="2"/>
</dbReference>
<keyword evidence="1" id="KW-0560">Oxidoreductase</keyword>
<dbReference type="OrthoDB" id="9787219at2"/>
<dbReference type="RefSeq" id="WP_136736012.1">
    <property type="nucleotide sequence ID" value="NZ_SWDB01000022.1"/>
</dbReference>
<dbReference type="Proteomes" id="UP000307999">
    <property type="component" value="Unassembled WGS sequence"/>
</dbReference>
<dbReference type="PANTHER" id="PTHR43333">
    <property type="entry name" value="2-HACID_DH_C DOMAIN-CONTAINING PROTEIN"/>
    <property type="match status" value="1"/>
</dbReference>
<keyword evidence="5" id="KW-1185">Reference proteome</keyword>
<dbReference type="CDD" id="cd12164">
    <property type="entry name" value="GDH_like_2"/>
    <property type="match status" value="1"/>
</dbReference>
<gene>
    <name evidence="4" type="ORF">E8M12_10025</name>
</gene>
<evidence type="ECO:0000256" key="2">
    <source>
        <dbReference type="ARBA" id="ARBA00023027"/>
    </source>
</evidence>
<sequence>MSIALVIQGRDVSTLQQGIEKQLPEVNVQVWPELDDVSKIEFVIAWKCPDNLLSQFPNLKAVCSLGAGVDGLLALPDLPVVPICRIVEQDLAKQMSDYVLAQLLSFQYRLHQYTQQQQDALWAEQSDRMVKSVTVLGIGLLGHQVASCLLQHGYRVTGWSRTKKTGRDYPCLHGSETLVQAVADADCVVSILPATTETDNLFGRSFFQQMKPSALFINVGRGNTVVEDDLLYALQHNVITGACLDVFKTEPLPENHPFWQLKNLVITPHIAAVTRQQNIIDQIVEHFRNLQHGQPLSNQVNIQQGY</sequence>
<keyword evidence="2" id="KW-0520">NAD</keyword>
<dbReference type="GO" id="GO:0051287">
    <property type="term" value="F:NAD binding"/>
    <property type="evidence" value="ECO:0007669"/>
    <property type="project" value="InterPro"/>
</dbReference>
<reference evidence="4 5" key="1">
    <citation type="submission" date="2019-04" db="EMBL/GenBank/DDBJ databases">
        <title>Thalassotalea guangxiensis sp. nov., isolated from sediment of the coastal wetland.</title>
        <authorList>
            <person name="Zheng S."/>
            <person name="Zhang D."/>
        </authorList>
    </citation>
    <scope>NUCLEOTIDE SEQUENCE [LARGE SCALE GENOMIC DNA]</scope>
    <source>
        <strain evidence="4 5">ZS-4</strain>
    </source>
</reference>
<evidence type="ECO:0000259" key="3">
    <source>
        <dbReference type="Pfam" id="PF02826"/>
    </source>
</evidence>
<dbReference type="InterPro" id="IPR006140">
    <property type="entry name" value="D-isomer_DH_NAD-bd"/>
</dbReference>
<evidence type="ECO:0000313" key="5">
    <source>
        <dbReference type="Proteomes" id="UP000307999"/>
    </source>
</evidence>
<comment type="caution">
    <text evidence="4">The sequence shown here is derived from an EMBL/GenBank/DDBJ whole genome shotgun (WGS) entry which is preliminary data.</text>
</comment>
<evidence type="ECO:0000313" key="4">
    <source>
        <dbReference type="EMBL" id="TKB45154.1"/>
    </source>
</evidence>
<dbReference type="Pfam" id="PF02826">
    <property type="entry name" value="2-Hacid_dh_C"/>
    <property type="match status" value="1"/>
</dbReference>
<dbReference type="AlphaFoldDB" id="A0A4U1B4I8"/>
<dbReference type="GO" id="GO:0016491">
    <property type="term" value="F:oxidoreductase activity"/>
    <property type="evidence" value="ECO:0007669"/>
    <property type="project" value="UniProtKB-KW"/>
</dbReference>
<feature type="domain" description="D-isomer specific 2-hydroxyacid dehydrogenase NAD-binding" evidence="3">
    <location>
        <begin position="101"/>
        <end position="271"/>
    </location>
</feature>
<name>A0A4U1B4I8_9GAMM</name>
<proteinExistence type="predicted"/>